<comment type="caution">
    <text evidence="2">The sequence shown here is derived from an EMBL/GenBank/DDBJ whole genome shotgun (WGS) entry which is preliminary data.</text>
</comment>
<organism evidence="2 3">
    <name type="scientific">Tieghemostelium lacteum</name>
    <name type="common">Slime mold</name>
    <name type="synonym">Dictyostelium lacteum</name>
    <dbReference type="NCBI Taxonomy" id="361077"/>
    <lineage>
        <taxon>Eukaryota</taxon>
        <taxon>Amoebozoa</taxon>
        <taxon>Evosea</taxon>
        <taxon>Eumycetozoa</taxon>
        <taxon>Dictyostelia</taxon>
        <taxon>Dictyosteliales</taxon>
        <taxon>Raperosteliaceae</taxon>
        <taxon>Tieghemostelium</taxon>
    </lineage>
</organism>
<sequence length="187" mass="21660">MDFWLDEVEQAKVSSKYVSVAKVFDKVVNNNQPLSSEQDKLIETLKKPNVSVTKDLIKSMEYLLDELEEKNFKISKSNSELDDGCQLIQKQDKFVVDALDTQNKAYLAKKAKEVDVIENQFNDLTQQVANLKIQAKESAQKERNYMDTSPQQKYKSIMRSIESKRNSIAYSKSHMAECYKCYSRFNT</sequence>
<dbReference type="InParanoid" id="A0A151Z876"/>
<evidence type="ECO:0000313" key="2">
    <source>
        <dbReference type="EMBL" id="KYQ90173.1"/>
    </source>
</evidence>
<evidence type="ECO:0000256" key="1">
    <source>
        <dbReference type="SAM" id="Coils"/>
    </source>
</evidence>
<name>A0A151Z876_TIELA</name>
<evidence type="ECO:0000313" key="3">
    <source>
        <dbReference type="Proteomes" id="UP000076078"/>
    </source>
</evidence>
<keyword evidence="1" id="KW-0175">Coiled coil</keyword>
<dbReference type="AlphaFoldDB" id="A0A151Z876"/>
<protein>
    <submittedName>
        <fullName evidence="2">Uncharacterized protein</fullName>
    </submittedName>
</protein>
<proteinExistence type="predicted"/>
<accession>A0A151Z876</accession>
<reference evidence="2 3" key="1">
    <citation type="submission" date="2015-12" db="EMBL/GenBank/DDBJ databases">
        <title>Dictyostelia acquired genes for synthesis and detection of signals that induce cell-type specialization by lateral gene transfer from prokaryotes.</title>
        <authorList>
            <person name="Gloeckner G."/>
            <person name="Schaap P."/>
        </authorList>
    </citation>
    <scope>NUCLEOTIDE SEQUENCE [LARGE SCALE GENOMIC DNA]</scope>
    <source>
        <strain evidence="2 3">TK</strain>
    </source>
</reference>
<feature type="coiled-coil region" evidence="1">
    <location>
        <begin position="107"/>
        <end position="141"/>
    </location>
</feature>
<gene>
    <name evidence="2" type="ORF">DLAC_08766</name>
</gene>
<keyword evidence="3" id="KW-1185">Reference proteome</keyword>
<dbReference type="Proteomes" id="UP000076078">
    <property type="component" value="Unassembled WGS sequence"/>
</dbReference>
<dbReference type="EMBL" id="LODT01000037">
    <property type="protein sequence ID" value="KYQ90173.1"/>
    <property type="molecule type" value="Genomic_DNA"/>
</dbReference>